<dbReference type="EMBL" id="MK072094">
    <property type="protein sequence ID" value="AYV78749.1"/>
    <property type="molecule type" value="Genomic_DNA"/>
</dbReference>
<feature type="non-terminal residue" evidence="2">
    <location>
        <position position="1"/>
    </location>
</feature>
<sequence length="139" mass="16598">NHDNAKQNINDFRQIYIKNQSEQIRRITPRNTNILHEKNVKWLNETIDKFKDKKLIIMTHHVPSLKLINEKYIDDPINCCFVTDLEYLMKDNVYYWLSGHTHTSAKEKINNCTCIINPKGYYDENPEYNTSYVIQLDTC</sequence>
<dbReference type="PANTHER" id="PTHR37844:SF2">
    <property type="entry name" value="SER_THR PROTEIN PHOSPHATASE SUPERFAMILY (AFU_ORTHOLOGUE AFUA_1G14840)"/>
    <property type="match status" value="1"/>
</dbReference>
<dbReference type="SUPFAM" id="SSF56300">
    <property type="entry name" value="Metallo-dependent phosphatases"/>
    <property type="match status" value="1"/>
</dbReference>
<name>A0A3G4ZZF7_9VIRU</name>
<accession>A0A3G4ZZF7</accession>
<organism evidence="2">
    <name type="scientific">Edafosvirus sp</name>
    <dbReference type="NCBI Taxonomy" id="2487765"/>
    <lineage>
        <taxon>Viruses</taxon>
        <taxon>Varidnaviria</taxon>
        <taxon>Bamfordvirae</taxon>
        <taxon>Nucleocytoviricota</taxon>
        <taxon>Megaviricetes</taxon>
        <taxon>Imitervirales</taxon>
        <taxon>Mimiviridae</taxon>
        <taxon>Klosneuvirinae</taxon>
    </lineage>
</organism>
<feature type="domain" description="Calcineurin-like phosphoesterase" evidence="1">
    <location>
        <begin position="29"/>
        <end position="103"/>
    </location>
</feature>
<evidence type="ECO:0000313" key="2">
    <source>
        <dbReference type="EMBL" id="AYV78749.1"/>
    </source>
</evidence>
<dbReference type="InterPro" id="IPR029052">
    <property type="entry name" value="Metallo-depent_PP-like"/>
</dbReference>
<dbReference type="PANTHER" id="PTHR37844">
    <property type="entry name" value="SER/THR PROTEIN PHOSPHATASE SUPERFAMILY (AFU_ORTHOLOGUE AFUA_1G14840)"/>
    <property type="match status" value="1"/>
</dbReference>
<gene>
    <name evidence="2" type="ORF">Edafosvirus29_13</name>
</gene>
<protein>
    <submittedName>
        <fullName evidence="2">Metallophosphatase</fullName>
    </submittedName>
</protein>
<dbReference type="GO" id="GO:0016787">
    <property type="term" value="F:hydrolase activity"/>
    <property type="evidence" value="ECO:0007669"/>
    <property type="project" value="InterPro"/>
</dbReference>
<dbReference type="Pfam" id="PF00149">
    <property type="entry name" value="Metallophos"/>
    <property type="match status" value="1"/>
</dbReference>
<reference evidence="2" key="1">
    <citation type="submission" date="2018-10" db="EMBL/GenBank/DDBJ databases">
        <title>Hidden diversity of soil giant viruses.</title>
        <authorList>
            <person name="Schulz F."/>
            <person name="Alteio L."/>
            <person name="Goudeau D."/>
            <person name="Ryan E.M."/>
            <person name="Malmstrom R.R."/>
            <person name="Blanchard J."/>
            <person name="Woyke T."/>
        </authorList>
    </citation>
    <scope>NUCLEOTIDE SEQUENCE</scope>
    <source>
        <strain evidence="2">EDV1</strain>
    </source>
</reference>
<dbReference type="InterPro" id="IPR004843">
    <property type="entry name" value="Calcineurin-like_PHP"/>
</dbReference>
<evidence type="ECO:0000259" key="1">
    <source>
        <dbReference type="Pfam" id="PF00149"/>
    </source>
</evidence>
<dbReference type="Gene3D" id="3.60.21.10">
    <property type="match status" value="1"/>
</dbReference>
<proteinExistence type="predicted"/>